<accession>A0A7S1UP23</accession>
<dbReference type="CDD" id="cd22271">
    <property type="entry name" value="DPBB_EXP_N-like"/>
    <property type="match status" value="1"/>
</dbReference>
<gene>
    <name evidence="5" type="ORF">GOCE00092_LOCUS2818</name>
</gene>
<dbReference type="InterPro" id="IPR007112">
    <property type="entry name" value="Expansin/allergen_DPBB_dom"/>
</dbReference>
<keyword evidence="1 3" id="KW-0732">Signal</keyword>
<protein>
    <recommendedName>
        <fullName evidence="4">Expansin-like EG45 domain-containing protein</fullName>
    </recommendedName>
</protein>
<feature type="chain" id="PRO_5030691308" description="Expansin-like EG45 domain-containing protein" evidence="3">
    <location>
        <begin position="26"/>
        <end position="402"/>
    </location>
</feature>
<dbReference type="InterPro" id="IPR051477">
    <property type="entry name" value="Expansin_CellWall"/>
</dbReference>
<sequence length="402" mass="41187">MYFSRTSRIVLSAAWLCASPIVVQGYCTWAGTCVNGSPQGGDWCNSSEQNCLICGNGAQWCGGGSSTPAPTPNGYCTWNPSCNGVAQGGSYCNQGESYCLSCGGAAQWCTTTTTSDPPTPSPTVASTPVPTPSSSPTPDPTASTTAPIPSPSPTPDPTSSSSTPGPVPGPLPTTLDPTPVPSPSGPVENGELTWWTDSLSAVEGSSCEYSKTASIAQGSSWATPYVDPGFHCAVSDDLYDGGAGCGKCYHLVYDGVGGTNPATAGDAYVQVTNSGAGGTKHFDCFDDAFVALTGISTGIFPLSYYEVPCTYAAPTVVVLDGNNAYYVKVLVAGGETSVSAVTMYVNNIPYIMNRVSGATFSTSLSGLTGSAKFEVTFSDGLTEMIDDCFSGQWPVATSSQCQ</sequence>
<feature type="signal peptide" evidence="3">
    <location>
        <begin position="1"/>
        <end position="25"/>
    </location>
</feature>
<dbReference type="PANTHER" id="PTHR31836:SF21">
    <property type="entry name" value="EXPANSIN-LIKE PROTEIN 7"/>
    <property type="match status" value="1"/>
</dbReference>
<feature type="compositionally biased region" description="Pro residues" evidence="2">
    <location>
        <begin position="129"/>
        <end position="139"/>
    </location>
</feature>
<evidence type="ECO:0000256" key="3">
    <source>
        <dbReference type="SAM" id="SignalP"/>
    </source>
</evidence>
<dbReference type="InterPro" id="IPR036908">
    <property type="entry name" value="RlpA-like_sf"/>
</dbReference>
<evidence type="ECO:0000256" key="1">
    <source>
        <dbReference type="ARBA" id="ARBA00022729"/>
    </source>
</evidence>
<dbReference type="Gene3D" id="2.40.40.10">
    <property type="entry name" value="RlpA-like domain"/>
    <property type="match status" value="1"/>
</dbReference>
<name>A0A7S1UP23_9STRA</name>
<feature type="compositionally biased region" description="Low complexity" evidence="2">
    <location>
        <begin position="113"/>
        <end position="128"/>
    </location>
</feature>
<evidence type="ECO:0000313" key="5">
    <source>
        <dbReference type="EMBL" id="CAD9273910.1"/>
    </source>
</evidence>
<dbReference type="EMBL" id="HBGK01005247">
    <property type="protein sequence ID" value="CAD9273910.1"/>
    <property type="molecule type" value="Transcribed_RNA"/>
</dbReference>
<dbReference type="PANTHER" id="PTHR31836">
    <property type="match status" value="1"/>
</dbReference>
<dbReference type="SMART" id="SM00837">
    <property type="entry name" value="DPBB_1"/>
    <property type="match status" value="1"/>
</dbReference>
<dbReference type="AlphaFoldDB" id="A0A7S1UP23"/>
<dbReference type="PRINTS" id="PR01217">
    <property type="entry name" value="PRICHEXTENSN"/>
</dbReference>
<organism evidence="5">
    <name type="scientific">Grammatophora oceanica</name>
    <dbReference type="NCBI Taxonomy" id="210454"/>
    <lineage>
        <taxon>Eukaryota</taxon>
        <taxon>Sar</taxon>
        <taxon>Stramenopiles</taxon>
        <taxon>Ochrophyta</taxon>
        <taxon>Bacillariophyta</taxon>
        <taxon>Fragilariophyceae</taxon>
        <taxon>Fragilariophycidae</taxon>
        <taxon>Rhabdonematales</taxon>
        <taxon>Grammatophoraceae</taxon>
        <taxon>Grammatophora</taxon>
    </lineage>
</organism>
<evidence type="ECO:0000259" key="4">
    <source>
        <dbReference type="PROSITE" id="PS50842"/>
    </source>
</evidence>
<reference evidence="5" key="1">
    <citation type="submission" date="2021-01" db="EMBL/GenBank/DDBJ databases">
        <authorList>
            <person name="Corre E."/>
            <person name="Pelletier E."/>
            <person name="Niang G."/>
            <person name="Scheremetjew M."/>
            <person name="Finn R."/>
            <person name="Kale V."/>
            <person name="Holt S."/>
            <person name="Cochrane G."/>
            <person name="Meng A."/>
            <person name="Brown T."/>
            <person name="Cohen L."/>
        </authorList>
    </citation>
    <scope>NUCLEOTIDE SEQUENCE</scope>
    <source>
        <strain evidence="5">CCMP 410</strain>
    </source>
</reference>
<evidence type="ECO:0000256" key="2">
    <source>
        <dbReference type="SAM" id="MobiDB-lite"/>
    </source>
</evidence>
<feature type="region of interest" description="Disordered" evidence="2">
    <location>
        <begin position="113"/>
        <end position="191"/>
    </location>
</feature>
<dbReference type="PROSITE" id="PS50842">
    <property type="entry name" value="EXPANSIN_EG45"/>
    <property type="match status" value="1"/>
</dbReference>
<dbReference type="SUPFAM" id="SSF50685">
    <property type="entry name" value="Barwin-like endoglucanases"/>
    <property type="match status" value="1"/>
</dbReference>
<feature type="domain" description="Expansin-like EG45" evidence="4">
    <location>
        <begin position="204"/>
        <end position="314"/>
    </location>
</feature>
<proteinExistence type="predicted"/>